<keyword evidence="2" id="KW-0862">Zinc</keyword>
<evidence type="ECO:0000313" key="9">
    <source>
        <dbReference type="Proteomes" id="UP001338125"/>
    </source>
</evidence>
<protein>
    <submittedName>
        <fullName evidence="8">Transcriptional regulatory protein moc3</fullName>
    </submittedName>
</protein>
<keyword evidence="4" id="KW-0238">DNA-binding</keyword>
<gene>
    <name evidence="8" type="ORF">PT974_02033</name>
</gene>
<evidence type="ECO:0000259" key="7">
    <source>
        <dbReference type="PROSITE" id="PS50048"/>
    </source>
</evidence>
<dbReference type="PROSITE" id="PS50048">
    <property type="entry name" value="ZN2_CY6_FUNGAL_2"/>
    <property type="match status" value="1"/>
</dbReference>
<dbReference type="PROSITE" id="PS00463">
    <property type="entry name" value="ZN2_CY6_FUNGAL_1"/>
    <property type="match status" value="1"/>
</dbReference>
<keyword evidence="1" id="KW-0479">Metal-binding</keyword>
<accession>A0ABR0SX48</accession>
<dbReference type="PANTHER" id="PTHR36206">
    <property type="entry name" value="ASPERCRYPTIN BIOSYNTHESIS CLUSTER-SPECIFIC TRANSCRIPTION REGULATOR ATNN-RELATED"/>
    <property type="match status" value="1"/>
</dbReference>
<sequence>MSTTSDESYLTSNQTKLETVRSLAPRRRYKKTKAACRTCRTRKIRCDETLPFCNNCTRTGRICDGVTDSPARPKEVRFKAPLTLSNFRPSQLGSSFGQDEVFYLGLFRSRFIYTIVGWDASPKQAWMRLILQAVHEEESLSHAIIAFSALNDDTRNESNADNRFALHHYGKCIASLRCIFDQDHSRYINVALLCSLFCICFELRMREPSLAQTHLEHSLNVLASSFASVEDEVATAFARLDLQASIYLGARPPALDLGRIRSIKPSYESLYQEADEVLVELDAKLYTFLRTTANKYRYIEPGSIPLEILAKQHDLEAQFQDYHDKYLALDASFMNAAPRMTQEQESLLTIKYLTAVHTLAASLYAEETIYDRFSSEFITIVDLSADILNKKTCRDGTFLLDMGVIHPLYMVATKCRCPMTRRRAISLLHNFPGVEGVWDGAPNARVAEVIMRREEEGLGYDADNWDITRTWVIPEWRRIHAADIYPDAKGRRATVYLRWLPNGLDGGWEDAREDFTW</sequence>
<dbReference type="Pfam" id="PF00172">
    <property type="entry name" value="Zn_clus"/>
    <property type="match status" value="1"/>
</dbReference>
<dbReference type="PANTHER" id="PTHR36206:SF10">
    <property type="entry name" value="ZN(II)2CYS6 TRANSCRIPTION FACTOR (EUROFUNG)"/>
    <property type="match status" value="1"/>
</dbReference>
<evidence type="ECO:0000313" key="8">
    <source>
        <dbReference type="EMBL" id="KAK5996693.1"/>
    </source>
</evidence>
<dbReference type="SMART" id="SM00066">
    <property type="entry name" value="GAL4"/>
    <property type="match status" value="1"/>
</dbReference>
<evidence type="ECO:0000256" key="1">
    <source>
        <dbReference type="ARBA" id="ARBA00022723"/>
    </source>
</evidence>
<dbReference type="Gene3D" id="4.10.240.10">
    <property type="entry name" value="Zn(2)-C6 fungal-type DNA-binding domain"/>
    <property type="match status" value="1"/>
</dbReference>
<evidence type="ECO:0000256" key="6">
    <source>
        <dbReference type="ARBA" id="ARBA00023242"/>
    </source>
</evidence>
<dbReference type="SUPFAM" id="SSF57701">
    <property type="entry name" value="Zn2/Cys6 DNA-binding domain"/>
    <property type="match status" value="1"/>
</dbReference>
<reference evidence="8 9" key="1">
    <citation type="submission" date="2024-01" db="EMBL/GenBank/DDBJ databases">
        <title>Complete genome of Cladobotryum mycophilum ATHUM6906.</title>
        <authorList>
            <person name="Christinaki A.C."/>
            <person name="Myridakis A.I."/>
            <person name="Kouvelis V.N."/>
        </authorList>
    </citation>
    <scope>NUCLEOTIDE SEQUENCE [LARGE SCALE GENOMIC DNA]</scope>
    <source>
        <strain evidence="8 9">ATHUM6906</strain>
    </source>
</reference>
<keyword evidence="6" id="KW-0539">Nucleus</keyword>
<dbReference type="InterPro" id="IPR036864">
    <property type="entry name" value="Zn2-C6_fun-type_DNA-bd_sf"/>
</dbReference>
<dbReference type="EMBL" id="JAVFKD010000002">
    <property type="protein sequence ID" value="KAK5996693.1"/>
    <property type="molecule type" value="Genomic_DNA"/>
</dbReference>
<keyword evidence="9" id="KW-1185">Reference proteome</keyword>
<evidence type="ECO:0000256" key="3">
    <source>
        <dbReference type="ARBA" id="ARBA00023015"/>
    </source>
</evidence>
<name>A0ABR0SX48_9HYPO</name>
<feature type="domain" description="Zn(2)-C6 fungal-type" evidence="7">
    <location>
        <begin position="35"/>
        <end position="63"/>
    </location>
</feature>
<organism evidence="8 9">
    <name type="scientific">Cladobotryum mycophilum</name>
    <dbReference type="NCBI Taxonomy" id="491253"/>
    <lineage>
        <taxon>Eukaryota</taxon>
        <taxon>Fungi</taxon>
        <taxon>Dikarya</taxon>
        <taxon>Ascomycota</taxon>
        <taxon>Pezizomycotina</taxon>
        <taxon>Sordariomycetes</taxon>
        <taxon>Hypocreomycetidae</taxon>
        <taxon>Hypocreales</taxon>
        <taxon>Hypocreaceae</taxon>
        <taxon>Cladobotryum</taxon>
    </lineage>
</organism>
<evidence type="ECO:0000256" key="4">
    <source>
        <dbReference type="ARBA" id="ARBA00023125"/>
    </source>
</evidence>
<comment type="caution">
    <text evidence="8">The sequence shown here is derived from an EMBL/GenBank/DDBJ whole genome shotgun (WGS) entry which is preliminary data.</text>
</comment>
<keyword evidence="5" id="KW-0804">Transcription</keyword>
<dbReference type="InterPro" id="IPR001138">
    <property type="entry name" value="Zn2Cys6_DnaBD"/>
</dbReference>
<dbReference type="InterPro" id="IPR052360">
    <property type="entry name" value="Transcr_Regulatory_Proteins"/>
</dbReference>
<proteinExistence type="predicted"/>
<dbReference type="Proteomes" id="UP001338125">
    <property type="component" value="Unassembled WGS sequence"/>
</dbReference>
<keyword evidence="3" id="KW-0805">Transcription regulation</keyword>
<dbReference type="CDD" id="cd00067">
    <property type="entry name" value="GAL4"/>
    <property type="match status" value="1"/>
</dbReference>
<evidence type="ECO:0000256" key="5">
    <source>
        <dbReference type="ARBA" id="ARBA00023163"/>
    </source>
</evidence>
<evidence type="ECO:0000256" key="2">
    <source>
        <dbReference type="ARBA" id="ARBA00022833"/>
    </source>
</evidence>